<dbReference type="SMART" id="SM00421">
    <property type="entry name" value="HTH_LUXR"/>
    <property type="match status" value="1"/>
</dbReference>
<name>A0A917FES3_9BACL</name>
<organism evidence="5 6">
    <name type="scientific">Paenibacillus albidus</name>
    <dbReference type="NCBI Taxonomy" id="2041023"/>
    <lineage>
        <taxon>Bacteria</taxon>
        <taxon>Bacillati</taxon>
        <taxon>Bacillota</taxon>
        <taxon>Bacilli</taxon>
        <taxon>Bacillales</taxon>
        <taxon>Paenibacillaceae</taxon>
        <taxon>Paenibacillus</taxon>
    </lineage>
</organism>
<proteinExistence type="predicted"/>
<evidence type="ECO:0000259" key="4">
    <source>
        <dbReference type="PROSITE" id="PS50043"/>
    </source>
</evidence>
<sequence>MHEGIKAIKRLSEKHNTEQMSSQKYRETVIARLREAVPFAAACCTVVDPYTLLSTGAVTEQGVENIHSKLFEHEYLQDDYNKYDELAQARVPVATLSAATGGQLERSSRYREALQPAGFGDELRAALQSEGACWGYLTLFRSQDSAMFQEEERALVASVTPEIGAMLRSYTLQLAAVKRSAQEEEHGIMVLSEQLIPLTFNAVARKWLSRLREMEQLGDDTLPNPVRAVCSRALADRQSGNAATSRAKISLRLAQGNFLTIMASLLEGPAGLTQLAVLFVPAKSSDILPIIAEAYALSVRELQIVEHIAKGLSTKELAEVLHISRYTVQDHLKSIFAKTGVTSRRELNWTLFSQYNLD</sequence>
<dbReference type="SUPFAM" id="SSF46894">
    <property type="entry name" value="C-terminal effector domain of the bipartite response regulators"/>
    <property type="match status" value="1"/>
</dbReference>
<dbReference type="InterPro" id="IPR000792">
    <property type="entry name" value="Tscrpt_reg_LuxR_C"/>
</dbReference>
<dbReference type="PANTHER" id="PTHR44688:SF16">
    <property type="entry name" value="DNA-BINDING TRANSCRIPTIONAL ACTIVATOR DEVR_DOSR"/>
    <property type="match status" value="1"/>
</dbReference>
<reference evidence="5" key="1">
    <citation type="journal article" date="2014" name="Int. J. Syst. Evol. Microbiol.">
        <title>Complete genome sequence of Corynebacterium casei LMG S-19264T (=DSM 44701T), isolated from a smear-ripened cheese.</title>
        <authorList>
            <consortium name="US DOE Joint Genome Institute (JGI-PGF)"/>
            <person name="Walter F."/>
            <person name="Albersmeier A."/>
            <person name="Kalinowski J."/>
            <person name="Ruckert C."/>
        </authorList>
    </citation>
    <scope>NUCLEOTIDE SEQUENCE</scope>
    <source>
        <strain evidence="5">CGMCC 1.16134</strain>
    </source>
</reference>
<feature type="domain" description="HTH luxR-type" evidence="4">
    <location>
        <begin position="290"/>
        <end position="355"/>
    </location>
</feature>
<evidence type="ECO:0000256" key="2">
    <source>
        <dbReference type="ARBA" id="ARBA00023125"/>
    </source>
</evidence>
<dbReference type="Proteomes" id="UP000637643">
    <property type="component" value="Unassembled WGS sequence"/>
</dbReference>
<keyword evidence="2" id="KW-0238">DNA-binding</keyword>
<dbReference type="Gene3D" id="1.10.10.10">
    <property type="entry name" value="Winged helix-like DNA-binding domain superfamily/Winged helix DNA-binding domain"/>
    <property type="match status" value="1"/>
</dbReference>
<dbReference type="RefSeq" id="WP_189022946.1">
    <property type="nucleotide sequence ID" value="NZ_BMKR01000004.1"/>
</dbReference>
<dbReference type="SUPFAM" id="SSF55781">
    <property type="entry name" value="GAF domain-like"/>
    <property type="match status" value="1"/>
</dbReference>
<dbReference type="CDD" id="cd06170">
    <property type="entry name" value="LuxR_C_like"/>
    <property type="match status" value="1"/>
</dbReference>
<dbReference type="GO" id="GO:0003677">
    <property type="term" value="F:DNA binding"/>
    <property type="evidence" value="ECO:0007669"/>
    <property type="project" value="UniProtKB-KW"/>
</dbReference>
<dbReference type="EMBL" id="BMKR01000004">
    <property type="protein sequence ID" value="GGF68704.1"/>
    <property type="molecule type" value="Genomic_DNA"/>
</dbReference>
<dbReference type="GO" id="GO:0006355">
    <property type="term" value="P:regulation of DNA-templated transcription"/>
    <property type="evidence" value="ECO:0007669"/>
    <property type="project" value="InterPro"/>
</dbReference>
<dbReference type="InterPro" id="IPR016032">
    <property type="entry name" value="Sig_transdc_resp-reg_C-effctor"/>
</dbReference>
<keyword evidence="6" id="KW-1185">Reference proteome</keyword>
<evidence type="ECO:0000313" key="5">
    <source>
        <dbReference type="EMBL" id="GGF68704.1"/>
    </source>
</evidence>
<dbReference type="AlphaFoldDB" id="A0A917FES3"/>
<comment type="caution">
    <text evidence="5">The sequence shown here is derived from an EMBL/GenBank/DDBJ whole genome shotgun (WGS) entry which is preliminary data.</text>
</comment>
<keyword evidence="1" id="KW-0805">Transcription regulation</keyword>
<gene>
    <name evidence="5" type="ORF">GCM10010912_12190</name>
</gene>
<dbReference type="PANTHER" id="PTHR44688">
    <property type="entry name" value="DNA-BINDING TRANSCRIPTIONAL ACTIVATOR DEVR_DOSR"/>
    <property type="match status" value="1"/>
</dbReference>
<dbReference type="PROSITE" id="PS50043">
    <property type="entry name" value="HTH_LUXR_2"/>
    <property type="match status" value="1"/>
</dbReference>
<evidence type="ECO:0000256" key="3">
    <source>
        <dbReference type="ARBA" id="ARBA00023163"/>
    </source>
</evidence>
<evidence type="ECO:0000313" key="6">
    <source>
        <dbReference type="Proteomes" id="UP000637643"/>
    </source>
</evidence>
<reference evidence="5" key="2">
    <citation type="submission" date="2020-09" db="EMBL/GenBank/DDBJ databases">
        <authorList>
            <person name="Sun Q."/>
            <person name="Zhou Y."/>
        </authorList>
    </citation>
    <scope>NUCLEOTIDE SEQUENCE</scope>
    <source>
        <strain evidence="5">CGMCC 1.16134</strain>
    </source>
</reference>
<dbReference type="PRINTS" id="PR00038">
    <property type="entry name" value="HTHLUXR"/>
</dbReference>
<accession>A0A917FES3</accession>
<dbReference type="InterPro" id="IPR036388">
    <property type="entry name" value="WH-like_DNA-bd_sf"/>
</dbReference>
<protein>
    <submittedName>
        <fullName evidence="5">Helix-turn-helix transcriptional regulator</fullName>
    </submittedName>
</protein>
<dbReference type="Pfam" id="PF00196">
    <property type="entry name" value="GerE"/>
    <property type="match status" value="1"/>
</dbReference>
<keyword evidence="3" id="KW-0804">Transcription</keyword>
<evidence type="ECO:0000256" key="1">
    <source>
        <dbReference type="ARBA" id="ARBA00023015"/>
    </source>
</evidence>